<name>A0AAC8VVE7_9PROT</name>
<dbReference type="Proteomes" id="UP000069935">
    <property type="component" value="Chromosome 1"/>
</dbReference>
<dbReference type="EMBL" id="CP012401">
    <property type="protein sequence ID" value="ALG70184.1"/>
    <property type="molecule type" value="Genomic_DNA"/>
</dbReference>
<accession>A0AAC8VVE7</accession>
<feature type="transmembrane region" description="Helical" evidence="1">
    <location>
        <begin position="203"/>
        <end position="225"/>
    </location>
</feature>
<reference evidence="3 4" key="2">
    <citation type="journal article" date="2016" name="Genome Announc.">
        <title>Complete Genome Sequence of a Strain of Azospirillum thiophilum Isolated from a Sulfide Spring.</title>
        <authorList>
            <person name="Fomenkov A."/>
            <person name="Vincze T."/>
            <person name="Grabovich M."/>
            <person name="Anton B.P."/>
            <person name="Dubinina G."/>
            <person name="Orlova M."/>
            <person name="Belousova E."/>
            <person name="Roberts R.J."/>
        </authorList>
    </citation>
    <scope>NUCLEOTIDE SEQUENCE [LARGE SCALE GENOMIC DNA]</scope>
    <source>
        <strain evidence="3 4">BV-S</strain>
    </source>
</reference>
<feature type="transmembrane region" description="Helical" evidence="1">
    <location>
        <begin position="175"/>
        <end position="197"/>
    </location>
</feature>
<dbReference type="RefSeq" id="WP_045581447.1">
    <property type="nucleotide sequence ID" value="NZ_CP012401.1"/>
</dbReference>
<keyword evidence="1" id="KW-1133">Transmembrane helix</keyword>
<reference evidence="4" key="1">
    <citation type="submission" date="2015-08" db="EMBL/GenBank/DDBJ databases">
        <title>Complete Genome Sequence of Azospirillum thiophilum BV-S.</title>
        <authorList>
            <person name="Fomenkov A."/>
            <person name="Vincze T."/>
            <person name="Grabovich M."/>
            <person name="Dubinina G."/>
            <person name="Orlova M."/>
            <person name="Belousova E."/>
            <person name="Roberts R.J."/>
        </authorList>
    </citation>
    <scope>NUCLEOTIDE SEQUENCE [LARGE SCALE GENOMIC DNA]</scope>
    <source>
        <strain evidence="4">BV-S</strain>
    </source>
</reference>
<dbReference type="InterPro" id="IPR039447">
    <property type="entry name" value="UreH-like_TM_dom"/>
</dbReference>
<keyword evidence="1" id="KW-0472">Membrane</keyword>
<proteinExistence type="predicted"/>
<dbReference type="AlphaFoldDB" id="A0AAC8VVE7"/>
<evidence type="ECO:0000259" key="2">
    <source>
        <dbReference type="Pfam" id="PF13386"/>
    </source>
</evidence>
<evidence type="ECO:0000313" key="3">
    <source>
        <dbReference type="EMBL" id="ALG70184.1"/>
    </source>
</evidence>
<evidence type="ECO:0000256" key="1">
    <source>
        <dbReference type="SAM" id="Phobius"/>
    </source>
</evidence>
<dbReference type="Pfam" id="PF13386">
    <property type="entry name" value="DsbD_2"/>
    <property type="match status" value="1"/>
</dbReference>
<dbReference type="PANTHER" id="PTHR42208">
    <property type="entry name" value="HEAVY METAL TRANSPORTER-RELATED"/>
    <property type="match status" value="1"/>
</dbReference>
<dbReference type="PANTHER" id="PTHR42208:SF1">
    <property type="entry name" value="HEAVY METAL TRANSPORTER"/>
    <property type="match status" value="1"/>
</dbReference>
<feature type="transmembrane region" description="Helical" evidence="1">
    <location>
        <begin position="108"/>
        <end position="126"/>
    </location>
</feature>
<organism evidence="3 4">
    <name type="scientific">Azospirillum thiophilum</name>
    <dbReference type="NCBI Taxonomy" id="528244"/>
    <lineage>
        <taxon>Bacteria</taxon>
        <taxon>Pseudomonadati</taxon>
        <taxon>Pseudomonadota</taxon>
        <taxon>Alphaproteobacteria</taxon>
        <taxon>Rhodospirillales</taxon>
        <taxon>Azospirillaceae</taxon>
        <taxon>Azospirillum</taxon>
    </lineage>
</organism>
<feature type="transmembrane region" description="Helical" evidence="1">
    <location>
        <begin position="237"/>
        <end position="258"/>
    </location>
</feature>
<sequence>MDALSLLDAGLNQCAVVIDRDGGLLLALLTAGLVGGTTHCAGMCGPFVLAQVSARLERVPLSAMSEFRRLTGAAVLPYHAGRASSYALIGALSASVAGHVGALPGLRWLSVALLALAALFFLGYALRSLTSWLPKLPVFGRPGQRLGQRSGGWWGERVSRLARPLFGNPTGWRGYGLGMALGFIPCGMLYGAVAVAAASGSALSGALGMAAFALGTVPSLLAVGLAGHVAGRTWRTAVARAAPAVMLVNAGVLGWMAWKLVA</sequence>
<keyword evidence="1" id="KW-0812">Transmembrane</keyword>
<protein>
    <recommendedName>
        <fullName evidence="2">Urease accessory protein UreH-like transmembrane domain-containing protein</fullName>
    </recommendedName>
</protein>
<feature type="domain" description="Urease accessory protein UreH-like transmembrane" evidence="2">
    <location>
        <begin position="28"/>
        <end position="249"/>
    </location>
</feature>
<evidence type="ECO:0000313" key="4">
    <source>
        <dbReference type="Proteomes" id="UP000069935"/>
    </source>
</evidence>
<dbReference type="KEGG" id="ati:AL072_03805"/>
<gene>
    <name evidence="3" type="ORF">AL072_03805</name>
</gene>
<keyword evidence="4" id="KW-1185">Reference proteome</keyword>